<dbReference type="AlphaFoldDB" id="A0A0N5AJ16"/>
<dbReference type="WBParaSite" id="SMUV_0000443301-mRNA-1">
    <property type="protein sequence ID" value="SMUV_0000443301-mRNA-1"/>
    <property type="gene ID" value="SMUV_0000443301"/>
</dbReference>
<keyword evidence="1" id="KW-1185">Reference proteome</keyword>
<evidence type="ECO:0000313" key="2">
    <source>
        <dbReference type="WBParaSite" id="SMUV_0000443301-mRNA-1"/>
    </source>
</evidence>
<accession>A0A0N5AJ16</accession>
<sequence>MSNLPSNLSAVYVPPVIHQGLTDYAKIGKGLNIIRPTSVLKGAHSLMICQRYEAGFNPTSSPELGINVT</sequence>
<evidence type="ECO:0000313" key="1">
    <source>
        <dbReference type="Proteomes" id="UP000046393"/>
    </source>
</evidence>
<organism evidence="1 2">
    <name type="scientific">Syphacia muris</name>
    <dbReference type="NCBI Taxonomy" id="451379"/>
    <lineage>
        <taxon>Eukaryota</taxon>
        <taxon>Metazoa</taxon>
        <taxon>Ecdysozoa</taxon>
        <taxon>Nematoda</taxon>
        <taxon>Chromadorea</taxon>
        <taxon>Rhabditida</taxon>
        <taxon>Spirurina</taxon>
        <taxon>Oxyuridomorpha</taxon>
        <taxon>Oxyuroidea</taxon>
        <taxon>Oxyuridae</taxon>
        <taxon>Syphacia</taxon>
    </lineage>
</organism>
<protein>
    <submittedName>
        <fullName evidence="2">Oxidored_FMN domain-containing protein</fullName>
    </submittedName>
</protein>
<proteinExistence type="predicted"/>
<name>A0A0N5AJ16_9BILA</name>
<reference evidence="2" key="1">
    <citation type="submission" date="2017-02" db="UniProtKB">
        <authorList>
            <consortium name="WormBaseParasite"/>
        </authorList>
    </citation>
    <scope>IDENTIFICATION</scope>
</reference>
<dbReference type="Proteomes" id="UP000046393">
    <property type="component" value="Unplaced"/>
</dbReference>